<protein>
    <submittedName>
        <fullName evidence="3">Tc1-like transposase DDE domain-containing protein</fullName>
    </submittedName>
</protein>
<name>A0A914YVL4_9BILA</name>
<organism evidence="2 3">
    <name type="scientific">Panagrolaimus superbus</name>
    <dbReference type="NCBI Taxonomy" id="310955"/>
    <lineage>
        <taxon>Eukaryota</taxon>
        <taxon>Metazoa</taxon>
        <taxon>Ecdysozoa</taxon>
        <taxon>Nematoda</taxon>
        <taxon>Chromadorea</taxon>
        <taxon>Rhabditida</taxon>
        <taxon>Tylenchina</taxon>
        <taxon>Panagrolaimomorpha</taxon>
        <taxon>Panagrolaimoidea</taxon>
        <taxon>Panagrolaimidae</taxon>
        <taxon>Panagrolaimus</taxon>
    </lineage>
</organism>
<dbReference type="Proteomes" id="UP000887577">
    <property type="component" value="Unplaced"/>
</dbReference>
<dbReference type="InterPro" id="IPR038717">
    <property type="entry name" value="Tc1-like_DDE_dom"/>
</dbReference>
<dbReference type="Gene3D" id="3.30.420.10">
    <property type="entry name" value="Ribonuclease H-like superfamily/Ribonuclease H"/>
    <property type="match status" value="1"/>
</dbReference>
<reference evidence="3" key="1">
    <citation type="submission" date="2022-11" db="UniProtKB">
        <authorList>
            <consortium name="WormBaseParasite"/>
        </authorList>
    </citation>
    <scope>IDENTIFICATION</scope>
</reference>
<evidence type="ECO:0000313" key="3">
    <source>
        <dbReference type="WBParaSite" id="PSU_v2.g370.t1"/>
    </source>
</evidence>
<keyword evidence="2" id="KW-1185">Reference proteome</keyword>
<feature type="domain" description="Tc1-like transposase DDE" evidence="1">
    <location>
        <begin position="26"/>
        <end position="88"/>
    </location>
</feature>
<evidence type="ECO:0000259" key="1">
    <source>
        <dbReference type="Pfam" id="PF13358"/>
    </source>
</evidence>
<evidence type="ECO:0000313" key="2">
    <source>
        <dbReference type="Proteomes" id="UP000887577"/>
    </source>
</evidence>
<sequence>MKSAFYCNHNIKEIVAKSGHLFEAGQFQLVQDNHPAHTSNYTKSYLENVGINTFMWPPQSPDWNPPEFAWRDLKRYIEDKSPKSMAELQDTIHEFWATKVTPAYCRKIIRHSINNIKKSYDGLNHEKDKPRDTLYQK</sequence>
<dbReference type="Pfam" id="PF13358">
    <property type="entry name" value="DDE_3"/>
    <property type="match status" value="1"/>
</dbReference>
<dbReference type="InterPro" id="IPR036397">
    <property type="entry name" value="RNaseH_sf"/>
</dbReference>
<accession>A0A914YVL4</accession>
<proteinExistence type="predicted"/>
<dbReference type="AlphaFoldDB" id="A0A914YVL4"/>
<dbReference type="GO" id="GO:0003676">
    <property type="term" value="F:nucleic acid binding"/>
    <property type="evidence" value="ECO:0007669"/>
    <property type="project" value="InterPro"/>
</dbReference>
<dbReference type="WBParaSite" id="PSU_v2.g370.t1">
    <property type="protein sequence ID" value="PSU_v2.g370.t1"/>
    <property type="gene ID" value="PSU_v2.g370"/>
</dbReference>